<keyword evidence="3" id="KW-0813">Transport</keyword>
<dbReference type="Proteomes" id="UP000765509">
    <property type="component" value="Unassembled WGS sequence"/>
</dbReference>
<dbReference type="Pfam" id="PF19037">
    <property type="entry name" value="Fuz_longin_2"/>
    <property type="match status" value="1"/>
</dbReference>
<reference evidence="8" key="1">
    <citation type="submission" date="2021-03" db="EMBL/GenBank/DDBJ databases">
        <title>Draft genome sequence of rust myrtle Austropuccinia psidii MF-1, a brazilian biotype.</title>
        <authorList>
            <person name="Quecine M.C."/>
            <person name="Pachon D.M.R."/>
            <person name="Bonatelli M.L."/>
            <person name="Correr F.H."/>
            <person name="Franceschini L.M."/>
            <person name="Leite T.F."/>
            <person name="Margarido G.R.A."/>
            <person name="Almeida C.A."/>
            <person name="Ferrarezi J.A."/>
            <person name="Labate C.A."/>
        </authorList>
    </citation>
    <scope>NUCLEOTIDE SEQUENCE</scope>
    <source>
        <strain evidence="8">MF-1</strain>
    </source>
</reference>
<keyword evidence="3" id="KW-0653">Protein transport</keyword>
<feature type="compositionally biased region" description="Polar residues" evidence="4">
    <location>
        <begin position="95"/>
        <end position="104"/>
    </location>
</feature>
<comment type="similarity">
    <text evidence="3">Belongs to the MON1/SAND family.</text>
</comment>
<dbReference type="GO" id="GO:0000329">
    <property type="term" value="C:fungal-type vacuole membrane"/>
    <property type="evidence" value="ECO:0007669"/>
    <property type="project" value="TreeGrafter"/>
</dbReference>
<gene>
    <name evidence="8" type="ORF">O181_085155</name>
</gene>
<dbReference type="Pfam" id="PF19036">
    <property type="entry name" value="Fuz_longin_1"/>
    <property type="match status" value="1"/>
</dbReference>
<keyword evidence="3" id="KW-0926">Vacuole</keyword>
<dbReference type="OrthoDB" id="272411at2759"/>
<evidence type="ECO:0000313" key="9">
    <source>
        <dbReference type="Proteomes" id="UP000765509"/>
    </source>
</evidence>
<evidence type="ECO:0000313" key="8">
    <source>
        <dbReference type="EMBL" id="MBW0545440.1"/>
    </source>
</evidence>
<feature type="domain" description="FUZ/MON1/HPS1 third Longin" evidence="7">
    <location>
        <begin position="526"/>
        <end position="631"/>
    </location>
</feature>
<evidence type="ECO:0000256" key="4">
    <source>
        <dbReference type="SAM" id="MobiDB-lite"/>
    </source>
</evidence>
<accession>A0A9Q3IMT3</accession>
<organism evidence="8 9">
    <name type="scientific">Austropuccinia psidii MF-1</name>
    <dbReference type="NCBI Taxonomy" id="1389203"/>
    <lineage>
        <taxon>Eukaryota</taxon>
        <taxon>Fungi</taxon>
        <taxon>Dikarya</taxon>
        <taxon>Basidiomycota</taxon>
        <taxon>Pucciniomycotina</taxon>
        <taxon>Pucciniomycetes</taxon>
        <taxon>Pucciniales</taxon>
        <taxon>Sphaerophragmiaceae</taxon>
        <taxon>Austropuccinia</taxon>
    </lineage>
</organism>
<evidence type="ECO:0000259" key="6">
    <source>
        <dbReference type="Pfam" id="PF19037"/>
    </source>
</evidence>
<feature type="compositionally biased region" description="Polar residues" evidence="4">
    <location>
        <begin position="22"/>
        <end position="35"/>
    </location>
</feature>
<keyword evidence="3" id="KW-0472">Membrane</keyword>
<protein>
    <recommendedName>
        <fullName evidence="2 3">Vacuolar fusion protein MON1</fullName>
    </recommendedName>
</protein>
<name>A0A9Q3IMT3_9BASI</name>
<comment type="function">
    <text evidence="3">Required for multiple vacuole delivery pathways including the cytoplasm to vacuole transport (Cvt), autophagy, pexophagy and endocytosis.</text>
</comment>
<evidence type="ECO:0000259" key="7">
    <source>
        <dbReference type="Pfam" id="PF19038"/>
    </source>
</evidence>
<dbReference type="GO" id="GO:0035658">
    <property type="term" value="C:Mon1-Ccz1 complex"/>
    <property type="evidence" value="ECO:0007669"/>
    <property type="project" value="TreeGrafter"/>
</dbReference>
<evidence type="ECO:0000256" key="3">
    <source>
        <dbReference type="RuleBase" id="RU367048"/>
    </source>
</evidence>
<feature type="compositionally biased region" description="Polar residues" evidence="4">
    <location>
        <begin position="111"/>
        <end position="122"/>
    </location>
</feature>
<dbReference type="InterPro" id="IPR043970">
    <property type="entry name" value="FUZ/MON1/HPS1_longin_3"/>
</dbReference>
<dbReference type="PANTHER" id="PTHR13027:SF7">
    <property type="entry name" value="VACUOLAR FUSION PROTEIN MON1 HOMOLOG"/>
    <property type="match status" value="1"/>
</dbReference>
<dbReference type="PANTHER" id="PTHR13027">
    <property type="entry name" value="SAND PROTEIN-RELATED"/>
    <property type="match status" value="1"/>
</dbReference>
<feature type="domain" description="FUZ/MON1/HPS1 second Longin" evidence="6">
    <location>
        <begin position="402"/>
        <end position="499"/>
    </location>
</feature>
<feature type="region of interest" description="Disordered" evidence="4">
    <location>
        <begin position="66"/>
        <end position="182"/>
    </location>
</feature>
<dbReference type="PRINTS" id="PR01546">
    <property type="entry name" value="YEAST73DUF"/>
</dbReference>
<dbReference type="EMBL" id="AVOT02050356">
    <property type="protein sequence ID" value="MBW0545440.1"/>
    <property type="molecule type" value="Genomic_DNA"/>
</dbReference>
<proteinExistence type="inferred from homology"/>
<keyword evidence="9" id="KW-1185">Reference proteome</keyword>
<dbReference type="InterPro" id="IPR043972">
    <property type="entry name" value="FUZ/MON1/HPS1_longin_1"/>
</dbReference>
<dbReference type="InterPro" id="IPR004353">
    <property type="entry name" value="Mon1"/>
</dbReference>
<comment type="caution">
    <text evidence="8">The sequence shown here is derived from an EMBL/GenBank/DDBJ whole genome shotgun (WGS) entry which is preliminary data.</text>
</comment>
<dbReference type="GO" id="GO:0006623">
    <property type="term" value="P:protein targeting to vacuole"/>
    <property type="evidence" value="ECO:0007669"/>
    <property type="project" value="UniProtKB-UniRule"/>
</dbReference>
<dbReference type="GO" id="GO:0016192">
    <property type="term" value="P:vesicle-mediated transport"/>
    <property type="evidence" value="ECO:0007669"/>
    <property type="project" value="InterPro"/>
</dbReference>
<evidence type="ECO:0000256" key="1">
    <source>
        <dbReference type="ARBA" id="ARBA00004380"/>
    </source>
</evidence>
<sequence length="643" mass="72597">MDSSSTDHHHPTSSEDYDKLIQATSKDLTPSNSASSSILALPNIWNSIKITSNSFGRRIFSSQLTNVKSDSSQPDSDSFSQDHLPSLLLDSSDPNLFNQPQLVNENVGPKVTSSHSSTSNIPRINLQPQDGQSDDSDSSDDGPPSWLLPVNRQVSNSSISRPLVRASPSKANPTSVISPVPKIQDSQTLLKAQLSKAQPVSSQANYSIRPTQPPSSSPNLIVFKPRKYYILTSAGKPVWSTEQDDDQREDGDVTAQMGLIQAVISIFEDEGDQLRYIDAQDVKIAVMLKPPLYFLVVSNWGEPESTLRLHLDYLHLLIQSIMSLTQLERIFERRPNHDLRRTLTGTECIFANLVQQLQWDFSMMLGSLRVFQCPSKLRESITKLITPPHPDSGSEHQEIGSKLLYSIVLAEEKVVSLVRPKKHSIHPSDLHIIITTVLSSSSLRTSESWIPICLPGYNSTGFLHAYIKFDDLFGARVGLIMISGDRYGFFGLKKWAEEILNHSMLWKEFSQHQNDKYSLEDVGITGLRHFVIKDKGTVQISYPEWEDDYIDLGNRKRLMSHYQRAHDLLHPKLSRDDNRPVIKFTYVKTKQEAIIAWMTKEHELYLTSSPLLSKKSCIMIAHSVIKWIKDRKDKLFLISNHGF</sequence>
<feature type="domain" description="FUZ/MON1/HPS1 first Longin" evidence="5">
    <location>
        <begin position="227"/>
        <end position="353"/>
    </location>
</feature>
<feature type="compositionally biased region" description="Basic and acidic residues" evidence="4">
    <location>
        <begin position="1"/>
        <end position="19"/>
    </location>
</feature>
<dbReference type="GO" id="GO:0032585">
    <property type="term" value="C:multivesicular body membrane"/>
    <property type="evidence" value="ECO:0007669"/>
    <property type="project" value="UniProtKB-SubCell"/>
</dbReference>
<evidence type="ECO:0000259" key="5">
    <source>
        <dbReference type="Pfam" id="PF19036"/>
    </source>
</evidence>
<dbReference type="AlphaFoldDB" id="A0A9Q3IMT3"/>
<dbReference type="InterPro" id="IPR043971">
    <property type="entry name" value="FUZ/MON1/HPS1_longin_2"/>
</dbReference>
<dbReference type="Pfam" id="PF19038">
    <property type="entry name" value="Fuz_longin_3"/>
    <property type="match status" value="1"/>
</dbReference>
<evidence type="ECO:0000256" key="2">
    <source>
        <dbReference type="ARBA" id="ARBA00018132"/>
    </source>
</evidence>
<keyword evidence="3" id="KW-0967">Endosome</keyword>
<feature type="compositionally biased region" description="Low complexity" evidence="4">
    <location>
        <begin position="69"/>
        <end position="94"/>
    </location>
</feature>
<keyword evidence="3" id="KW-0072">Autophagy</keyword>
<dbReference type="GO" id="GO:0006914">
    <property type="term" value="P:autophagy"/>
    <property type="evidence" value="ECO:0007669"/>
    <property type="project" value="UniProtKB-UniRule"/>
</dbReference>
<feature type="region of interest" description="Disordered" evidence="4">
    <location>
        <begin position="1"/>
        <end position="35"/>
    </location>
</feature>
<comment type="subcellular location">
    <subcellularLocation>
        <location evidence="3">Endosome</location>
        <location evidence="3">Multivesicular body membrane</location>
        <topology evidence="3">Peripheral membrane protein</topology>
    </subcellularLocation>
    <subcellularLocation>
        <location evidence="1 3">Prevacuolar compartment membrane</location>
        <topology evidence="1 3">Peripheral membrane protein</topology>
    </subcellularLocation>
    <subcellularLocation>
        <location evidence="3">Vacuole membrane</location>
        <topology evidence="3">Peripheral membrane protein</topology>
    </subcellularLocation>
</comment>